<evidence type="ECO:0000313" key="3">
    <source>
        <dbReference type="Proteomes" id="UP000594681"/>
    </source>
</evidence>
<dbReference type="AlphaFoldDB" id="A0A7T0KDX0"/>
<keyword evidence="1" id="KW-0812">Transmembrane</keyword>
<dbReference type="Gene3D" id="1.20.1250.20">
    <property type="entry name" value="MFS general substrate transporter like domains"/>
    <property type="match status" value="1"/>
</dbReference>
<feature type="transmembrane region" description="Helical" evidence="1">
    <location>
        <begin position="166"/>
        <end position="185"/>
    </location>
</feature>
<dbReference type="KEGG" id="cliz:G7Y31_10905"/>
<accession>A0A7T0KDX0</accession>
<keyword evidence="1" id="KW-1133">Transmembrane helix</keyword>
<evidence type="ECO:0000313" key="2">
    <source>
        <dbReference type="EMBL" id="QPK78995.1"/>
    </source>
</evidence>
<sequence length="190" mass="20439">MKHKEVRYFFLVSLVLWSAYGSIYTAVPVYLTQLATSPSFIGLTFSTAALVAVAAQPVASRFVENRLKAGSSCNALNLHCVPLIAFAMAIIGLSQWYVYLIFAALLLFTIAEVVFVPGLDTVIGGLPTERVTSVNLRQISSAIGESTGAAMGSLCVKTLATNNASFIYWLTLSIGLLGMFALVRYRGKSL</sequence>
<reference evidence="2 3" key="1">
    <citation type="submission" date="2020-11" db="EMBL/GenBank/DDBJ databases">
        <title>Corynebacterium sp. ZJ-599.</title>
        <authorList>
            <person name="Zhou J."/>
        </authorList>
    </citation>
    <scope>NUCLEOTIDE SEQUENCE [LARGE SCALE GENOMIC DNA]</scope>
    <source>
        <strain evidence="2 3">ZJ-599</strain>
    </source>
</reference>
<feature type="transmembrane region" description="Helical" evidence="1">
    <location>
        <begin position="99"/>
        <end position="119"/>
    </location>
</feature>
<keyword evidence="3" id="KW-1185">Reference proteome</keyword>
<gene>
    <name evidence="2" type="ORF">G7Y31_10905</name>
</gene>
<feature type="transmembrane region" description="Helical" evidence="1">
    <location>
        <begin position="39"/>
        <end position="63"/>
    </location>
</feature>
<name>A0A7T0KDX0_9CORY</name>
<dbReference type="SUPFAM" id="SSF103473">
    <property type="entry name" value="MFS general substrate transporter"/>
    <property type="match status" value="1"/>
</dbReference>
<keyword evidence="1" id="KW-0472">Membrane</keyword>
<organism evidence="2 3">
    <name type="scientific">Corynebacterium lizhenjunii</name>
    <dbReference type="NCBI Taxonomy" id="2709394"/>
    <lineage>
        <taxon>Bacteria</taxon>
        <taxon>Bacillati</taxon>
        <taxon>Actinomycetota</taxon>
        <taxon>Actinomycetes</taxon>
        <taxon>Mycobacteriales</taxon>
        <taxon>Corynebacteriaceae</taxon>
        <taxon>Corynebacterium</taxon>
    </lineage>
</organism>
<protein>
    <recommendedName>
        <fullName evidence="4">Major facilitator superfamily (MFS) profile domain-containing protein</fullName>
    </recommendedName>
</protein>
<feature type="transmembrane region" description="Helical" evidence="1">
    <location>
        <begin position="75"/>
        <end position="93"/>
    </location>
</feature>
<proteinExistence type="predicted"/>
<dbReference type="InterPro" id="IPR036259">
    <property type="entry name" value="MFS_trans_sf"/>
</dbReference>
<dbReference type="Proteomes" id="UP000594681">
    <property type="component" value="Chromosome"/>
</dbReference>
<evidence type="ECO:0008006" key="4">
    <source>
        <dbReference type="Google" id="ProtNLM"/>
    </source>
</evidence>
<evidence type="ECO:0000256" key="1">
    <source>
        <dbReference type="SAM" id="Phobius"/>
    </source>
</evidence>
<dbReference type="EMBL" id="CP064954">
    <property type="protein sequence ID" value="QPK78995.1"/>
    <property type="molecule type" value="Genomic_DNA"/>
</dbReference>
<feature type="transmembrane region" description="Helical" evidence="1">
    <location>
        <begin position="7"/>
        <end position="27"/>
    </location>
</feature>